<sequence>MIDTRSSIFTGPSSLPTPSPGDHSCRIDDSVRLHICSSGHVSTRADSTIGPHMNGQRLSGNLYKNANSSQTYCSFCFNSTVFS</sequence>
<dbReference type="Gramene" id="AET3Gv20372900.4">
    <property type="protein sequence ID" value="AET3Gv20372900.4"/>
    <property type="gene ID" value="AET3Gv20372900"/>
</dbReference>
<reference evidence="2" key="5">
    <citation type="journal article" date="2021" name="G3 (Bethesda)">
        <title>Aegilops tauschii genome assembly Aet v5.0 features greater sequence contiguity and improved annotation.</title>
        <authorList>
            <person name="Wang L."/>
            <person name="Zhu T."/>
            <person name="Rodriguez J.C."/>
            <person name="Deal K.R."/>
            <person name="Dubcovsky J."/>
            <person name="McGuire P.E."/>
            <person name="Lux T."/>
            <person name="Spannagl M."/>
            <person name="Mayer K.F.X."/>
            <person name="Baldrich P."/>
            <person name="Meyers B.C."/>
            <person name="Huo N."/>
            <person name="Gu Y.Q."/>
            <person name="Zhou H."/>
            <person name="Devos K.M."/>
            <person name="Bennetzen J.L."/>
            <person name="Unver T."/>
            <person name="Budak H."/>
            <person name="Gulick P.J."/>
            <person name="Galiba G."/>
            <person name="Kalapos B."/>
            <person name="Nelson D.R."/>
            <person name="Li P."/>
            <person name="You F.M."/>
            <person name="Luo M.C."/>
            <person name="Dvorak J."/>
        </authorList>
    </citation>
    <scope>NUCLEOTIDE SEQUENCE [LARGE SCALE GENOMIC DNA]</scope>
    <source>
        <strain evidence="2">cv. AL8/78</strain>
    </source>
</reference>
<reference evidence="2" key="3">
    <citation type="journal article" date="2017" name="Nature">
        <title>Genome sequence of the progenitor of the wheat D genome Aegilops tauschii.</title>
        <authorList>
            <person name="Luo M.C."/>
            <person name="Gu Y.Q."/>
            <person name="Puiu D."/>
            <person name="Wang H."/>
            <person name="Twardziok S.O."/>
            <person name="Deal K.R."/>
            <person name="Huo N."/>
            <person name="Zhu T."/>
            <person name="Wang L."/>
            <person name="Wang Y."/>
            <person name="McGuire P.E."/>
            <person name="Liu S."/>
            <person name="Long H."/>
            <person name="Ramasamy R.K."/>
            <person name="Rodriguez J.C."/>
            <person name="Van S.L."/>
            <person name="Yuan L."/>
            <person name="Wang Z."/>
            <person name="Xia Z."/>
            <person name="Xiao L."/>
            <person name="Anderson O.D."/>
            <person name="Ouyang S."/>
            <person name="Liang Y."/>
            <person name="Zimin A.V."/>
            <person name="Pertea G."/>
            <person name="Qi P."/>
            <person name="Bennetzen J.L."/>
            <person name="Dai X."/>
            <person name="Dawson M.W."/>
            <person name="Muller H.G."/>
            <person name="Kugler K."/>
            <person name="Rivarola-Duarte L."/>
            <person name="Spannagl M."/>
            <person name="Mayer K.F.X."/>
            <person name="Lu F.H."/>
            <person name="Bevan M.W."/>
            <person name="Leroy P."/>
            <person name="Li P."/>
            <person name="You F.M."/>
            <person name="Sun Q."/>
            <person name="Liu Z."/>
            <person name="Lyons E."/>
            <person name="Wicker T."/>
            <person name="Salzberg S.L."/>
            <person name="Devos K.M."/>
            <person name="Dvorak J."/>
        </authorList>
    </citation>
    <scope>NUCLEOTIDE SEQUENCE [LARGE SCALE GENOMIC DNA]</scope>
    <source>
        <strain evidence="2">cv. AL8/78</strain>
    </source>
</reference>
<dbReference type="EnsemblPlants" id="AET3Gv20372900.4">
    <property type="protein sequence ID" value="AET3Gv20372900.4"/>
    <property type="gene ID" value="AET3Gv20372900"/>
</dbReference>
<dbReference type="Gramene" id="AET3Gv20372900.11">
    <property type="protein sequence ID" value="AET3Gv20372900.11"/>
    <property type="gene ID" value="AET3Gv20372900"/>
</dbReference>
<dbReference type="EnsemblPlants" id="AET3Gv20372900.11">
    <property type="protein sequence ID" value="AET3Gv20372900.11"/>
    <property type="gene ID" value="AET3Gv20372900"/>
</dbReference>
<protein>
    <submittedName>
        <fullName evidence="2">Uncharacterized protein</fullName>
    </submittedName>
</protein>
<reference evidence="3" key="2">
    <citation type="journal article" date="2017" name="Nat. Plants">
        <title>The Aegilops tauschii genome reveals multiple impacts of transposons.</title>
        <authorList>
            <person name="Zhao G."/>
            <person name="Zou C."/>
            <person name="Li K."/>
            <person name="Wang K."/>
            <person name="Li T."/>
            <person name="Gao L."/>
            <person name="Zhang X."/>
            <person name="Wang H."/>
            <person name="Yang Z."/>
            <person name="Liu X."/>
            <person name="Jiang W."/>
            <person name="Mao L."/>
            <person name="Kong X."/>
            <person name="Jiao Y."/>
            <person name="Jia J."/>
        </authorList>
    </citation>
    <scope>NUCLEOTIDE SEQUENCE [LARGE SCALE GENOMIC DNA]</scope>
    <source>
        <strain evidence="3">cv. AL8/78</strain>
    </source>
</reference>
<name>A0A453EK18_AEGTS</name>
<accession>A0A453EK18</accession>
<evidence type="ECO:0000256" key="1">
    <source>
        <dbReference type="SAM" id="MobiDB-lite"/>
    </source>
</evidence>
<proteinExistence type="predicted"/>
<dbReference type="AlphaFoldDB" id="A0A453EK18"/>
<keyword evidence="3" id="KW-1185">Reference proteome</keyword>
<dbReference type="Gramene" id="AET3Gv20372900.6">
    <property type="protein sequence ID" value="AET3Gv20372900.6"/>
    <property type="gene ID" value="AET3Gv20372900"/>
</dbReference>
<feature type="region of interest" description="Disordered" evidence="1">
    <location>
        <begin position="1"/>
        <end position="23"/>
    </location>
</feature>
<evidence type="ECO:0000313" key="2">
    <source>
        <dbReference type="EnsemblPlants" id="AET3Gv20372900.11"/>
    </source>
</evidence>
<reference evidence="3" key="1">
    <citation type="journal article" date="2014" name="Science">
        <title>Ancient hybridizations among the ancestral genomes of bread wheat.</title>
        <authorList>
            <consortium name="International Wheat Genome Sequencing Consortium,"/>
            <person name="Marcussen T."/>
            <person name="Sandve S.R."/>
            <person name="Heier L."/>
            <person name="Spannagl M."/>
            <person name="Pfeifer M."/>
            <person name="Jakobsen K.S."/>
            <person name="Wulff B.B."/>
            <person name="Steuernagel B."/>
            <person name="Mayer K.F."/>
            <person name="Olsen O.A."/>
        </authorList>
    </citation>
    <scope>NUCLEOTIDE SEQUENCE [LARGE SCALE GENOMIC DNA]</scope>
    <source>
        <strain evidence="3">cv. AL8/78</strain>
    </source>
</reference>
<dbReference type="Proteomes" id="UP000015105">
    <property type="component" value="Chromosome 3D"/>
</dbReference>
<dbReference type="EnsemblPlants" id="AET3Gv20372900.6">
    <property type="protein sequence ID" value="AET3Gv20372900.6"/>
    <property type="gene ID" value="AET3Gv20372900"/>
</dbReference>
<organism evidence="2 3">
    <name type="scientific">Aegilops tauschii subsp. strangulata</name>
    <name type="common">Goatgrass</name>
    <dbReference type="NCBI Taxonomy" id="200361"/>
    <lineage>
        <taxon>Eukaryota</taxon>
        <taxon>Viridiplantae</taxon>
        <taxon>Streptophyta</taxon>
        <taxon>Embryophyta</taxon>
        <taxon>Tracheophyta</taxon>
        <taxon>Spermatophyta</taxon>
        <taxon>Magnoliopsida</taxon>
        <taxon>Liliopsida</taxon>
        <taxon>Poales</taxon>
        <taxon>Poaceae</taxon>
        <taxon>BOP clade</taxon>
        <taxon>Pooideae</taxon>
        <taxon>Triticodae</taxon>
        <taxon>Triticeae</taxon>
        <taxon>Triticinae</taxon>
        <taxon>Aegilops</taxon>
    </lineage>
</organism>
<reference evidence="2" key="4">
    <citation type="submission" date="2019-03" db="UniProtKB">
        <authorList>
            <consortium name="EnsemblPlants"/>
        </authorList>
    </citation>
    <scope>IDENTIFICATION</scope>
</reference>
<evidence type="ECO:0000313" key="3">
    <source>
        <dbReference type="Proteomes" id="UP000015105"/>
    </source>
</evidence>